<dbReference type="SUPFAM" id="SSF49749">
    <property type="entry name" value="Group II dsDNA viruses VP"/>
    <property type="match status" value="2"/>
</dbReference>
<reference evidence="6" key="1">
    <citation type="journal article" date="2019" name="Philos. Trans. R. Soc. Lond., B, Biol. Sci.">
        <title>Targeted metagenomic recovery of four divergent viruses reveals shared and distinctive characteristics of giant viruses of marine eukaryotes.</title>
        <authorList>
            <person name="Needham D.M."/>
            <person name="Poirier C."/>
            <person name="Hehenberger E."/>
            <person name="Jimenez V."/>
            <person name="Swalwell J.E."/>
            <person name="Santoro A.E."/>
            <person name="Worden A.Z."/>
        </authorList>
    </citation>
    <scope>NUCLEOTIDE SEQUENCE</scope>
    <source>
        <strain evidence="6">MPacV-611</strain>
    </source>
</reference>
<keyword evidence="2" id="KW-0167">Capsid protein</keyword>
<dbReference type="Gene3D" id="2.70.9.10">
    <property type="entry name" value="Adenovirus Type 2 Hexon, domain 4"/>
    <property type="match status" value="1"/>
</dbReference>
<keyword evidence="3" id="KW-0946">Virion</keyword>
<dbReference type="InterPro" id="IPR031654">
    <property type="entry name" value="Capsid_N"/>
</dbReference>
<dbReference type="GO" id="GO:0019028">
    <property type="term" value="C:viral capsid"/>
    <property type="evidence" value="ECO:0007669"/>
    <property type="project" value="UniProtKB-KW"/>
</dbReference>
<dbReference type="Gene3D" id="2.70.9.20">
    <property type="entry name" value="Major capsid protein Vp54"/>
    <property type="match status" value="1"/>
</dbReference>
<evidence type="ECO:0000256" key="2">
    <source>
        <dbReference type="ARBA" id="ARBA00022561"/>
    </source>
</evidence>
<dbReference type="EMBL" id="MN448289">
    <property type="protein sequence ID" value="QFG74525.1"/>
    <property type="molecule type" value="Genomic_DNA"/>
</dbReference>
<evidence type="ECO:0000259" key="4">
    <source>
        <dbReference type="Pfam" id="PF04451"/>
    </source>
</evidence>
<sequence>MSGALIQLVAYGTLDNYLIGDDIKLFKIGFLRHSNFSIEPIELTFNDSVDFNTRRVIKILKNGDLLGPLFLKATLPVITSVDSSVESRWVNRVGFCLLRKVELKIGGQTIDQLYSTWMHIWSELTFTKNKKAALSKMIGTKGSNGKSEGLLTDTNHVLIIPLLFSFCRHFSLAIPLISLEYNEIELIFDFETLENCYSVDNTINQTTNSLTGSLTDVSLITNYIYIDPIEKENFATNTHEYLIETLQVATENYQVESNKINKVPLILYHPIKEIYWVIKKDSNLKGDKFTDFTKNAVHINSINIDDVWYYNSGISGTINSFKEASILINEIKKIKTSNQKYFNFIQPYQHHTGYPDIGINCYSFSLYPEKHHPSGTINCTKINKIDIELYSHVEGKIIVYGLGYNILKIKSGFGTLVYQN</sequence>
<evidence type="ECO:0000256" key="3">
    <source>
        <dbReference type="ARBA" id="ARBA00022844"/>
    </source>
</evidence>
<dbReference type="InterPro" id="IPR016112">
    <property type="entry name" value="VP_dsDNA_II"/>
</dbReference>
<evidence type="ECO:0000256" key="1">
    <source>
        <dbReference type="ARBA" id="ARBA00004328"/>
    </source>
</evidence>
<dbReference type="GO" id="GO:0005198">
    <property type="term" value="F:structural molecule activity"/>
    <property type="evidence" value="ECO:0007669"/>
    <property type="project" value="InterPro"/>
</dbReference>
<comment type="subcellular location">
    <subcellularLocation>
        <location evidence="1">Virion</location>
    </subcellularLocation>
</comment>
<proteinExistence type="predicted"/>
<name>A0A5J6VK67_9VIRU</name>
<accession>A0A5J6VK67</accession>
<dbReference type="InterPro" id="IPR038519">
    <property type="entry name" value="MCP_C_sf"/>
</dbReference>
<evidence type="ECO:0000259" key="5">
    <source>
        <dbReference type="Pfam" id="PF16903"/>
    </source>
</evidence>
<feature type="domain" description="Major capsid protein C-terminal" evidence="4">
    <location>
        <begin position="230"/>
        <end position="414"/>
    </location>
</feature>
<evidence type="ECO:0000313" key="6">
    <source>
        <dbReference type="EMBL" id="QFG74525.1"/>
    </source>
</evidence>
<dbReference type="InterPro" id="IPR007542">
    <property type="entry name" value="MCP_C"/>
</dbReference>
<feature type="domain" description="Major capsid protein N-terminal" evidence="5">
    <location>
        <begin position="25"/>
        <end position="227"/>
    </location>
</feature>
<dbReference type="Pfam" id="PF04451">
    <property type="entry name" value="Capsid_NCLDV"/>
    <property type="match status" value="1"/>
</dbReference>
<dbReference type="Pfam" id="PF16903">
    <property type="entry name" value="Capsid_N"/>
    <property type="match status" value="1"/>
</dbReference>
<organism evidence="6">
    <name type="scientific">Megaviridae environmental sample</name>
    <dbReference type="NCBI Taxonomy" id="1737588"/>
    <lineage>
        <taxon>Viruses</taxon>
        <taxon>Varidnaviria</taxon>
        <taxon>Bamfordvirae</taxon>
        <taxon>Nucleocytoviricota</taxon>
        <taxon>Megaviricetes</taxon>
        <taxon>Imitervirales</taxon>
        <taxon>Mimiviridae</taxon>
        <taxon>environmental samples</taxon>
    </lineage>
</organism>
<protein>
    <submittedName>
        <fullName evidence="6">Major capsid protein</fullName>
    </submittedName>
</protein>